<gene>
    <name evidence="1" type="ORF">I3842_13G142600</name>
</gene>
<evidence type="ECO:0000313" key="2">
    <source>
        <dbReference type="Proteomes" id="UP000811246"/>
    </source>
</evidence>
<dbReference type="EMBL" id="CM031837">
    <property type="protein sequence ID" value="KAG6682453.1"/>
    <property type="molecule type" value="Genomic_DNA"/>
</dbReference>
<dbReference type="Proteomes" id="UP000811246">
    <property type="component" value="Chromosome 13"/>
</dbReference>
<comment type="caution">
    <text evidence="1">The sequence shown here is derived from an EMBL/GenBank/DDBJ whole genome shotgun (WGS) entry which is preliminary data.</text>
</comment>
<dbReference type="AlphaFoldDB" id="A0A922DD53"/>
<reference evidence="1" key="1">
    <citation type="submission" date="2021-01" db="EMBL/GenBank/DDBJ databases">
        <authorList>
            <person name="Lovell J.T."/>
            <person name="Bentley N."/>
            <person name="Bhattarai G."/>
            <person name="Jenkins J.W."/>
            <person name="Sreedasyam A."/>
            <person name="Alarcon Y."/>
            <person name="Bock C."/>
            <person name="Boston L."/>
            <person name="Carlson J."/>
            <person name="Cervantes K."/>
            <person name="Clermont K."/>
            <person name="Krom N."/>
            <person name="Kubenka K."/>
            <person name="Mamidi S."/>
            <person name="Mattison C."/>
            <person name="Monteros M."/>
            <person name="Pisani C."/>
            <person name="Plott C."/>
            <person name="Rajasekar S."/>
            <person name="Rhein H.S."/>
            <person name="Rohla C."/>
            <person name="Song M."/>
            <person name="Hilaire R.S."/>
            <person name="Shu S."/>
            <person name="Wells L."/>
            <person name="Wang X."/>
            <person name="Webber J."/>
            <person name="Heerema R.J."/>
            <person name="Klein P."/>
            <person name="Conner P."/>
            <person name="Grauke L."/>
            <person name="Grimwood J."/>
            <person name="Schmutz J."/>
            <person name="Randall J.J."/>
        </authorList>
    </citation>
    <scope>NUCLEOTIDE SEQUENCE</scope>
    <source>
        <tissue evidence="1">Leaf</tissue>
    </source>
</reference>
<organism evidence="1 2">
    <name type="scientific">Carya illinoinensis</name>
    <name type="common">Pecan</name>
    <dbReference type="NCBI Taxonomy" id="32201"/>
    <lineage>
        <taxon>Eukaryota</taxon>
        <taxon>Viridiplantae</taxon>
        <taxon>Streptophyta</taxon>
        <taxon>Embryophyta</taxon>
        <taxon>Tracheophyta</taxon>
        <taxon>Spermatophyta</taxon>
        <taxon>Magnoliopsida</taxon>
        <taxon>eudicotyledons</taxon>
        <taxon>Gunneridae</taxon>
        <taxon>Pentapetalae</taxon>
        <taxon>rosids</taxon>
        <taxon>fabids</taxon>
        <taxon>Fagales</taxon>
        <taxon>Juglandaceae</taxon>
        <taxon>Carya</taxon>
    </lineage>
</organism>
<proteinExistence type="predicted"/>
<evidence type="ECO:0000313" key="1">
    <source>
        <dbReference type="EMBL" id="KAG6682453.1"/>
    </source>
</evidence>
<accession>A0A922DD53</accession>
<name>A0A922DD53_CARIL</name>
<sequence>MSSSTFKACYHPSLLCSGRRCRHCTYTVHRITHLYPAPAIALSLLWVPCRCRTSSVQHPSLSSIILCKTNNFARI</sequence>
<protein>
    <submittedName>
        <fullName evidence="1">Uncharacterized protein</fullName>
    </submittedName>
</protein>